<protein>
    <submittedName>
        <fullName evidence="2">Uncharacterized protein</fullName>
    </submittedName>
</protein>
<reference evidence="2" key="1">
    <citation type="submission" date="2022-07" db="EMBL/GenBank/DDBJ databases">
        <title>Draft genome sequence of Zalerion maritima ATCC 34329, a (micro)plastics degrading marine fungus.</title>
        <authorList>
            <person name="Paco A."/>
            <person name="Goncalves M.F.M."/>
            <person name="Rocha-Santos T.A.P."/>
            <person name="Alves A."/>
        </authorList>
    </citation>
    <scope>NUCLEOTIDE SEQUENCE</scope>
    <source>
        <strain evidence="2">ATCC 34329</strain>
    </source>
</reference>
<feature type="compositionally biased region" description="Basic and acidic residues" evidence="1">
    <location>
        <begin position="250"/>
        <end position="261"/>
    </location>
</feature>
<accession>A0AAD5RUI5</accession>
<dbReference type="EMBL" id="JAKWBI020000205">
    <property type="protein sequence ID" value="KAJ2899174.1"/>
    <property type="molecule type" value="Genomic_DNA"/>
</dbReference>
<feature type="compositionally biased region" description="Polar residues" evidence="1">
    <location>
        <begin position="520"/>
        <end position="538"/>
    </location>
</feature>
<feature type="compositionally biased region" description="Acidic residues" evidence="1">
    <location>
        <begin position="412"/>
        <end position="421"/>
    </location>
</feature>
<feature type="region of interest" description="Disordered" evidence="1">
    <location>
        <begin position="1"/>
        <end position="370"/>
    </location>
</feature>
<name>A0AAD5RUI5_9PEZI</name>
<organism evidence="2 3">
    <name type="scientific">Zalerion maritima</name>
    <dbReference type="NCBI Taxonomy" id="339359"/>
    <lineage>
        <taxon>Eukaryota</taxon>
        <taxon>Fungi</taxon>
        <taxon>Dikarya</taxon>
        <taxon>Ascomycota</taxon>
        <taxon>Pezizomycotina</taxon>
        <taxon>Sordariomycetes</taxon>
        <taxon>Lulworthiomycetidae</taxon>
        <taxon>Lulworthiales</taxon>
        <taxon>Lulworthiaceae</taxon>
        <taxon>Zalerion</taxon>
    </lineage>
</organism>
<feature type="region of interest" description="Disordered" evidence="1">
    <location>
        <begin position="791"/>
        <end position="817"/>
    </location>
</feature>
<keyword evidence="3" id="KW-1185">Reference proteome</keyword>
<feature type="region of interest" description="Disordered" evidence="1">
    <location>
        <begin position="610"/>
        <end position="636"/>
    </location>
</feature>
<feature type="compositionally biased region" description="Polar residues" evidence="1">
    <location>
        <begin position="163"/>
        <end position="187"/>
    </location>
</feature>
<evidence type="ECO:0000313" key="2">
    <source>
        <dbReference type="EMBL" id="KAJ2899174.1"/>
    </source>
</evidence>
<feature type="compositionally biased region" description="Basic and acidic residues" evidence="1">
    <location>
        <begin position="422"/>
        <end position="431"/>
    </location>
</feature>
<comment type="caution">
    <text evidence="2">The sequence shown here is derived from an EMBL/GenBank/DDBJ whole genome shotgun (WGS) entry which is preliminary data.</text>
</comment>
<dbReference type="AlphaFoldDB" id="A0AAD5RUI5"/>
<dbReference type="Proteomes" id="UP001201980">
    <property type="component" value="Unassembled WGS sequence"/>
</dbReference>
<feature type="compositionally biased region" description="Polar residues" evidence="1">
    <location>
        <begin position="18"/>
        <end position="30"/>
    </location>
</feature>
<feature type="compositionally biased region" description="Polar residues" evidence="1">
    <location>
        <begin position="807"/>
        <end position="817"/>
    </location>
</feature>
<sequence>MKVSLWRNATSPARPRTGGQSTVRGKTISNPIPIPSPLDDEFPIRNPGTGVATQVGDEHHDGERPLAPPPPGASTLSTTQTQDHAEQGTMPMPMSTSAPSQPEREPPAVPVPPEPVSREYHARGQSFSATLPRPSTSPPRSGNSPPRHQSSPPKPRDSPPRRTNVNSTVRYSTVSAASTGQTGNSRDAPQRKKSTLRTALGKLFGRRKKTAALSSIEGSANENMAHMPSTSQHRSTALTAKDPTALSSRPADRDRGSEPKRSASLPITEFDRALRSHSIGPDDITAIESARNSIQADPGTGRRRGATSSGRLFQIQRTEGWGGLSPRPASTHGRGSRLLSGMELEGGDDPDKIGMAITSDLGSRRRSRSLSGLGDIESQLVDVRKRSEEIRYWRESYDPGFLSPLSSNAPDGDNDGDGDGDEREKGNEKHSSATNTGRDASATIPEISAIPHHLGPNSHPIVPHTPPQPFTFPGTVASMNEMAGMKITHAASIETRIHSLEFRMHTLERVVHELCQSSASFPMRQEPSSPQRPATSDSPAAPGLGIAVSDDRQPASSFTTATTSVPPIPAVYSTTDNSSYLSFGEAPTFTESIYPHATTASAIPPYLQSTSRPTSNSTVRGATSLPQLHIPPRTSEERDEYANLVALITAEQNARLALEAKVRSLTTRVDFLSSSGNGPSSGATPQHIRIPVRQQDAPETGKSLGTFSAFDEDSDDEDEAEREGRLAREATAVEASVDDDASYSEAFETPREEITPGTAYGYGAFGEELREDDGEGGRKAARTLSLSQLTLGKKAGEEIPDVPETPTGPTANQGINF</sequence>
<feature type="region of interest" description="Disordered" evidence="1">
    <location>
        <begin position="693"/>
        <end position="730"/>
    </location>
</feature>
<gene>
    <name evidence="2" type="ORF">MKZ38_003371</name>
</gene>
<feature type="region of interest" description="Disordered" evidence="1">
    <location>
        <begin position="401"/>
        <end position="473"/>
    </location>
</feature>
<proteinExistence type="predicted"/>
<feature type="compositionally biased region" description="Low complexity" evidence="1">
    <location>
        <begin position="132"/>
        <end position="151"/>
    </location>
</feature>
<feature type="compositionally biased region" description="Polar residues" evidence="1">
    <location>
        <begin position="212"/>
        <end position="238"/>
    </location>
</feature>
<evidence type="ECO:0000256" key="1">
    <source>
        <dbReference type="SAM" id="MobiDB-lite"/>
    </source>
</evidence>
<feature type="region of interest" description="Disordered" evidence="1">
    <location>
        <begin position="520"/>
        <end position="561"/>
    </location>
</feature>
<evidence type="ECO:0000313" key="3">
    <source>
        <dbReference type="Proteomes" id="UP001201980"/>
    </source>
</evidence>
<feature type="compositionally biased region" description="Acidic residues" evidence="1">
    <location>
        <begin position="710"/>
        <end position="721"/>
    </location>
</feature>
<feature type="compositionally biased region" description="Polar residues" evidence="1">
    <location>
        <begin position="610"/>
        <end position="626"/>
    </location>
</feature>